<accession>A0A7Y9S108</accession>
<proteinExistence type="predicted"/>
<reference evidence="2 3" key="1">
    <citation type="submission" date="2020-07" db="EMBL/GenBank/DDBJ databases">
        <title>Sequencing the genomes of 1000 actinobacteria strains.</title>
        <authorList>
            <person name="Klenk H.-P."/>
        </authorList>
    </citation>
    <scope>NUCLEOTIDE SEQUENCE [LARGE SCALE GENOMIC DNA]</scope>
    <source>
        <strain evidence="2 3">DSM 23819</strain>
    </source>
</reference>
<comment type="caution">
    <text evidence="2">The sequence shown here is derived from an EMBL/GenBank/DDBJ whole genome shotgun (WGS) entry which is preliminary data.</text>
</comment>
<gene>
    <name evidence="2" type="ORF">BJ980_000438</name>
</gene>
<evidence type="ECO:0000313" key="2">
    <source>
        <dbReference type="EMBL" id="NYG57515.1"/>
    </source>
</evidence>
<keyword evidence="3" id="KW-1185">Reference proteome</keyword>
<dbReference type="AlphaFoldDB" id="A0A7Y9S108"/>
<organism evidence="2 3">
    <name type="scientific">Nocardioides daedukensis</name>
    <dbReference type="NCBI Taxonomy" id="634462"/>
    <lineage>
        <taxon>Bacteria</taxon>
        <taxon>Bacillati</taxon>
        <taxon>Actinomycetota</taxon>
        <taxon>Actinomycetes</taxon>
        <taxon>Propionibacteriales</taxon>
        <taxon>Nocardioidaceae</taxon>
        <taxon>Nocardioides</taxon>
    </lineage>
</organism>
<evidence type="ECO:0000256" key="1">
    <source>
        <dbReference type="SAM" id="MobiDB-lite"/>
    </source>
</evidence>
<name>A0A7Y9S108_9ACTN</name>
<dbReference type="RefSeq" id="WP_179500778.1">
    <property type="nucleotide sequence ID" value="NZ_JACCAA010000001.1"/>
</dbReference>
<feature type="compositionally biased region" description="Basic and acidic residues" evidence="1">
    <location>
        <begin position="1"/>
        <end position="30"/>
    </location>
</feature>
<dbReference type="EMBL" id="JACCAA010000001">
    <property type="protein sequence ID" value="NYG57515.1"/>
    <property type="molecule type" value="Genomic_DNA"/>
</dbReference>
<feature type="region of interest" description="Disordered" evidence="1">
    <location>
        <begin position="1"/>
        <end position="71"/>
    </location>
</feature>
<feature type="compositionally biased region" description="Basic and acidic residues" evidence="1">
    <location>
        <begin position="41"/>
        <end position="53"/>
    </location>
</feature>
<evidence type="ECO:0000313" key="3">
    <source>
        <dbReference type="Proteomes" id="UP000540656"/>
    </source>
</evidence>
<dbReference type="Proteomes" id="UP000540656">
    <property type="component" value="Unassembled WGS sequence"/>
</dbReference>
<sequence>MIKPSEDDRVDTRAELLPEEKAAGSEDPRAQAETILEESEERTADPESTRRESTQTPDEPPTQAELNDGDT</sequence>
<protein>
    <submittedName>
        <fullName evidence="2">Uncharacterized protein</fullName>
    </submittedName>
</protein>